<accession>A0A2D4DQM5</accession>
<dbReference type="EMBL" id="UXEP01000013">
    <property type="protein sequence ID" value="VDC42596.1"/>
    <property type="molecule type" value="Genomic_DNA"/>
</dbReference>
<organism evidence="1 2">
    <name type="scientific">Streptococcus canis</name>
    <dbReference type="NCBI Taxonomy" id="1329"/>
    <lineage>
        <taxon>Bacteria</taxon>
        <taxon>Bacillati</taxon>
        <taxon>Bacillota</taxon>
        <taxon>Bacilli</taxon>
        <taxon>Lactobacillales</taxon>
        <taxon>Streptococcaceae</taxon>
        <taxon>Streptococcus</taxon>
    </lineage>
</organism>
<keyword evidence="2" id="KW-1185">Reference proteome</keyword>
<dbReference type="Proteomes" id="UP000280759">
    <property type="component" value="Unassembled WGS sequence"/>
</dbReference>
<dbReference type="AlphaFoldDB" id="A0A2D4DQM5"/>
<evidence type="ECO:0000313" key="1">
    <source>
        <dbReference type="EMBL" id="VDC42596.1"/>
    </source>
</evidence>
<evidence type="ECO:0008006" key="3">
    <source>
        <dbReference type="Google" id="ProtNLM"/>
    </source>
</evidence>
<reference evidence="1 2" key="1">
    <citation type="submission" date="2018-10" db="EMBL/GenBank/DDBJ databases">
        <authorList>
            <consortium name="Molecular Microbiology and Infection Unit (UMMI)"/>
            <person name="Machado M."/>
        </authorList>
    </citation>
    <scope>NUCLEOTIDE SEQUENCE [LARGE SCALE GENOMIC DNA]</scope>
    <source>
        <strain evidence="1">FMV2238.02</strain>
    </source>
</reference>
<protein>
    <recommendedName>
        <fullName evidence="3">Phage protein</fullName>
    </recommendedName>
</protein>
<sequence length="87" mass="10210">MTKNELNEIIDACFIHLNAMKHHYTKKRQFELDVIEQGNLDQINDLLDDITGGIERGGFTELEVRYIYDDTEGLWTDVSTDFRKVIF</sequence>
<name>A0A2D4DQM5_STRCB</name>
<gene>
    <name evidence="1" type="ORF">FMV2238Y02_10450</name>
</gene>
<proteinExistence type="predicted"/>
<dbReference type="RefSeq" id="WP_000164556.1">
    <property type="nucleotide sequence ID" value="NZ_BEWZ01000018.1"/>
</dbReference>
<evidence type="ECO:0000313" key="2">
    <source>
        <dbReference type="Proteomes" id="UP000280759"/>
    </source>
</evidence>